<protein>
    <submittedName>
        <fullName evidence="1">Uncharacterized protein</fullName>
    </submittedName>
</protein>
<dbReference type="EMBL" id="CP112998">
    <property type="protein sequence ID" value="WAC15078.1"/>
    <property type="molecule type" value="Genomic_DNA"/>
</dbReference>
<organism evidence="1 2">
    <name type="scientific">Dyadobacter pollutisoli</name>
    <dbReference type="NCBI Taxonomy" id="2910158"/>
    <lineage>
        <taxon>Bacteria</taxon>
        <taxon>Pseudomonadati</taxon>
        <taxon>Bacteroidota</taxon>
        <taxon>Cytophagia</taxon>
        <taxon>Cytophagales</taxon>
        <taxon>Spirosomataceae</taxon>
        <taxon>Dyadobacter</taxon>
    </lineage>
</organism>
<dbReference type="RefSeq" id="WP_244820444.1">
    <property type="nucleotide sequence ID" value="NZ_CP112998.1"/>
</dbReference>
<evidence type="ECO:0000313" key="1">
    <source>
        <dbReference type="EMBL" id="WAC15078.1"/>
    </source>
</evidence>
<dbReference type="AlphaFoldDB" id="A0A9E8SNB2"/>
<accession>A0A9E8SNB2</accession>
<gene>
    <name evidence="1" type="ORF">ON006_14155</name>
</gene>
<name>A0A9E8SNB2_9BACT</name>
<sequence>METLTIEINNPKAKRLIDDLADLGLISVKESKPSWKERWQELAKSLPDSEAITEEDVMDEVSAVRNPALSVFLV</sequence>
<keyword evidence="2" id="KW-1185">Reference proteome</keyword>
<dbReference type="KEGG" id="dpf:ON006_14155"/>
<evidence type="ECO:0000313" key="2">
    <source>
        <dbReference type="Proteomes" id="UP001164653"/>
    </source>
</evidence>
<reference evidence="1" key="1">
    <citation type="submission" date="2022-11" db="EMBL/GenBank/DDBJ databases">
        <title>Dyadobacter pollutisoli sp. nov., isolated from plastic dumped soil.</title>
        <authorList>
            <person name="Kim J.M."/>
            <person name="Kim K.R."/>
            <person name="Lee J.K."/>
            <person name="Hao L."/>
            <person name="Jeon C.O."/>
        </authorList>
    </citation>
    <scope>NUCLEOTIDE SEQUENCE</scope>
    <source>
        <strain evidence="1">U1</strain>
    </source>
</reference>
<dbReference type="Proteomes" id="UP001164653">
    <property type="component" value="Chromosome"/>
</dbReference>
<proteinExistence type="predicted"/>